<accession>A0ABT9CDF3</accession>
<dbReference type="EMBL" id="JAUQTB010000006">
    <property type="protein sequence ID" value="MDO7907281.1"/>
    <property type="molecule type" value="Genomic_DNA"/>
</dbReference>
<sequence length="156" mass="17845">MSNLGECARLSQKTAILLERARRVGITDDELKTIITTGKLSGLKAAEQTGTSYEEFLSYAEEHGEDLLQAVVEGYRMTFNTNNGLKIWLFEKFGFEEGRHFLFSEGWIEGLQLRPESAELLRHTLAVNWQLLEDEDQTEGPKPYTLWIPQAHQIKD</sequence>
<name>A0ABT9CDF3_9BACL</name>
<comment type="caution">
    <text evidence="1">The sequence shown here is derived from an EMBL/GenBank/DDBJ whole genome shotgun (WGS) entry which is preliminary data.</text>
</comment>
<proteinExistence type="predicted"/>
<dbReference type="Proteomes" id="UP001240171">
    <property type="component" value="Unassembled WGS sequence"/>
</dbReference>
<evidence type="ECO:0000313" key="1">
    <source>
        <dbReference type="EMBL" id="MDO7907281.1"/>
    </source>
</evidence>
<protein>
    <submittedName>
        <fullName evidence="1">Uncharacterized protein</fullName>
    </submittedName>
</protein>
<keyword evidence="2" id="KW-1185">Reference proteome</keyword>
<organism evidence="1 2">
    <name type="scientific">Paenibacillus lacisoli</name>
    <dbReference type="NCBI Taxonomy" id="3064525"/>
    <lineage>
        <taxon>Bacteria</taxon>
        <taxon>Bacillati</taxon>
        <taxon>Bacillota</taxon>
        <taxon>Bacilli</taxon>
        <taxon>Bacillales</taxon>
        <taxon>Paenibacillaceae</taxon>
        <taxon>Paenibacillus</taxon>
    </lineage>
</organism>
<evidence type="ECO:0000313" key="2">
    <source>
        <dbReference type="Proteomes" id="UP001240171"/>
    </source>
</evidence>
<reference evidence="1 2" key="1">
    <citation type="submission" date="2023-07" db="EMBL/GenBank/DDBJ databases">
        <title>Paenibacillus sp. JX-17 nov. isolated from soil.</title>
        <authorList>
            <person name="Wan Y."/>
            <person name="Liu B."/>
        </authorList>
    </citation>
    <scope>NUCLEOTIDE SEQUENCE [LARGE SCALE GENOMIC DNA]</scope>
    <source>
        <strain evidence="1 2">JX-17</strain>
    </source>
</reference>
<dbReference type="RefSeq" id="WP_305024481.1">
    <property type="nucleotide sequence ID" value="NZ_JAUQTB010000006.1"/>
</dbReference>
<gene>
    <name evidence="1" type="ORF">Q5741_12775</name>
</gene>